<gene>
    <name evidence="4" type="primary">dthadh_3</name>
    <name evidence="4" type="ORF">SDC9_84260</name>
</gene>
<feature type="domain" description="D-serine dehydratase-like" evidence="3">
    <location>
        <begin position="280"/>
        <end position="386"/>
    </location>
</feature>
<dbReference type="SUPFAM" id="SSF51419">
    <property type="entry name" value="PLP-binding barrel"/>
    <property type="match status" value="1"/>
</dbReference>
<dbReference type="EC" id="4.3.1.27" evidence="4"/>
<dbReference type="SMART" id="SM01119">
    <property type="entry name" value="D-ser_dehydrat"/>
    <property type="match status" value="1"/>
</dbReference>
<comment type="caution">
    <text evidence="4">The sequence shown here is derived from an EMBL/GenBank/DDBJ whole genome shotgun (WGS) entry which is preliminary data.</text>
</comment>
<reference evidence="4" key="1">
    <citation type="submission" date="2019-08" db="EMBL/GenBank/DDBJ databases">
        <authorList>
            <person name="Kucharzyk K."/>
            <person name="Murdoch R.W."/>
            <person name="Higgins S."/>
            <person name="Loffler F."/>
        </authorList>
    </citation>
    <scope>NUCLEOTIDE SEQUENCE</scope>
</reference>
<dbReference type="Pfam" id="PF01168">
    <property type="entry name" value="Ala_racemase_N"/>
    <property type="match status" value="1"/>
</dbReference>
<proteinExistence type="inferred from homology"/>
<dbReference type="GO" id="GO:0036088">
    <property type="term" value="P:D-serine catabolic process"/>
    <property type="evidence" value="ECO:0007669"/>
    <property type="project" value="TreeGrafter"/>
</dbReference>
<dbReference type="Gene3D" id="3.20.20.10">
    <property type="entry name" value="Alanine racemase"/>
    <property type="match status" value="1"/>
</dbReference>
<dbReference type="InterPro" id="IPR042208">
    <property type="entry name" value="D-ser_dehydrat-like_sf"/>
</dbReference>
<evidence type="ECO:0000256" key="2">
    <source>
        <dbReference type="ARBA" id="ARBA00023239"/>
    </source>
</evidence>
<sequence length="395" mass="43234">MRSQVGALPPLLFIVGQTENSRIYEDTMSVLDSIDQPVLLLNEGVARANLERMAAKIAAAGVRFRPHFKTHQSAQIGEWFKDYGVQAITVSSVEMAEYFADAGWQDILIAFSVNIRQSARIEALAKRIQLSVLVENEAEVAVLAGLDAVHLNVWVKVDVGNHRTGLDWMELGAIMHLCRSIRRSPQLALRGLLTHSGNTYHSDGVADIQRTFRDGVERLNSLRSALLEQGVTGLEISVGDTPGCSLCDDFSGIDELRPGNFIFYDAQQVAIGSCSMEQIAVAVACPVVALHPERGEVVVYGGAIHLSKDFLEVDGKISFGLVALAQGIGWGEPLDHCIIRSLSQEHGILQFTDGKMPPIHVGDLVMILPAHSCLTVQVMRRYLTLDGKVFETMNH</sequence>
<organism evidence="4">
    <name type="scientific">bioreactor metagenome</name>
    <dbReference type="NCBI Taxonomy" id="1076179"/>
    <lineage>
        <taxon>unclassified sequences</taxon>
        <taxon>metagenomes</taxon>
        <taxon>ecological metagenomes</taxon>
    </lineage>
</organism>
<dbReference type="PANTHER" id="PTHR28004:SF2">
    <property type="entry name" value="D-SERINE DEHYDRATASE"/>
    <property type="match status" value="1"/>
</dbReference>
<dbReference type="Gene3D" id="2.40.37.20">
    <property type="entry name" value="D-serine dehydratase-like domain"/>
    <property type="match status" value="1"/>
</dbReference>
<dbReference type="InterPro" id="IPR001608">
    <property type="entry name" value="Ala_racemase_N"/>
</dbReference>
<dbReference type="AlphaFoldDB" id="A0A644Z9W8"/>
<evidence type="ECO:0000256" key="1">
    <source>
        <dbReference type="ARBA" id="ARBA00005323"/>
    </source>
</evidence>
<evidence type="ECO:0000259" key="3">
    <source>
        <dbReference type="SMART" id="SM01119"/>
    </source>
</evidence>
<accession>A0A644Z9W8</accession>
<dbReference type="InterPro" id="IPR051466">
    <property type="entry name" value="D-amino_acid_metab_enzyme"/>
</dbReference>
<dbReference type="EMBL" id="VSSQ01008018">
    <property type="protein sequence ID" value="MPM37642.1"/>
    <property type="molecule type" value="Genomic_DNA"/>
</dbReference>
<evidence type="ECO:0000313" key="4">
    <source>
        <dbReference type="EMBL" id="MPM37642.1"/>
    </source>
</evidence>
<comment type="similarity">
    <text evidence="1">Belongs to the DSD1 family.</text>
</comment>
<name>A0A644Z9W8_9ZZZZ</name>
<protein>
    <submittedName>
        <fullName evidence="4">D-threo-3-hydroxyaspartate dehydratase</fullName>
        <ecNumber evidence="4">4.3.1.27</ecNumber>
    </submittedName>
</protein>
<dbReference type="InterPro" id="IPR029066">
    <property type="entry name" value="PLP-binding_barrel"/>
</dbReference>
<dbReference type="PANTHER" id="PTHR28004">
    <property type="entry name" value="ZGC:162816-RELATED"/>
    <property type="match status" value="1"/>
</dbReference>
<dbReference type="GO" id="GO:0008721">
    <property type="term" value="F:D-serine ammonia-lyase activity"/>
    <property type="evidence" value="ECO:0007669"/>
    <property type="project" value="TreeGrafter"/>
</dbReference>
<dbReference type="Pfam" id="PF14031">
    <property type="entry name" value="D-ser_dehydrat"/>
    <property type="match status" value="1"/>
</dbReference>
<dbReference type="InterPro" id="IPR026956">
    <property type="entry name" value="D-ser_dehydrat-like_dom"/>
</dbReference>
<keyword evidence="2 4" id="KW-0456">Lyase</keyword>